<dbReference type="EMBL" id="BK015598">
    <property type="protein sequence ID" value="DAE15062.1"/>
    <property type="molecule type" value="Genomic_DNA"/>
</dbReference>
<organism evidence="1">
    <name type="scientific">Siphoviridae sp. cty3u30</name>
    <dbReference type="NCBI Taxonomy" id="2825744"/>
    <lineage>
        <taxon>Viruses</taxon>
        <taxon>Duplodnaviria</taxon>
        <taxon>Heunggongvirae</taxon>
        <taxon>Uroviricota</taxon>
        <taxon>Caudoviricetes</taxon>
    </lineage>
</organism>
<sequence length="71" mass="8257">MPNPMMQMLQGSSRRPNNPLAMLGEFRKFARGMTPQKAQQEIERLLQSGQMSQEQFQQLQGQAKEFAQFLR</sequence>
<accession>A0A8S5Q6S0</accession>
<evidence type="ECO:0000313" key="1">
    <source>
        <dbReference type="EMBL" id="DAE15062.1"/>
    </source>
</evidence>
<name>A0A8S5Q6S0_9CAUD</name>
<reference evidence="1" key="1">
    <citation type="journal article" date="2021" name="Proc. Natl. Acad. Sci. U.S.A.">
        <title>A Catalog of Tens of Thousands of Viruses from Human Metagenomes Reveals Hidden Associations with Chronic Diseases.</title>
        <authorList>
            <person name="Tisza M.J."/>
            <person name="Buck C.B."/>
        </authorList>
    </citation>
    <scope>NUCLEOTIDE SEQUENCE</scope>
    <source>
        <strain evidence="1">Cty3u30</strain>
    </source>
</reference>
<protein>
    <submittedName>
        <fullName evidence="1">Uncharacterized protein</fullName>
    </submittedName>
</protein>
<proteinExistence type="predicted"/>